<dbReference type="Proteomes" id="UP000252558">
    <property type="component" value="Unassembled WGS sequence"/>
</dbReference>
<evidence type="ECO:0000256" key="2">
    <source>
        <dbReference type="SAM" id="SignalP"/>
    </source>
</evidence>
<comment type="caution">
    <text evidence="4">The sequence shown here is derived from an EMBL/GenBank/DDBJ whole genome shotgun (WGS) entry which is preliminary data.</text>
</comment>
<dbReference type="RefSeq" id="WP_114338346.1">
    <property type="nucleotide sequence ID" value="NZ_QPID01000005.1"/>
</dbReference>
<keyword evidence="1" id="KW-1133">Transmembrane helix</keyword>
<feature type="domain" description="Ice-binding protein C-terminal" evidence="3">
    <location>
        <begin position="137"/>
        <end position="159"/>
    </location>
</feature>
<dbReference type="AlphaFoldDB" id="A0A368NKW7"/>
<feature type="chain" id="PRO_5017008879" evidence="2">
    <location>
        <begin position="24"/>
        <end position="163"/>
    </location>
</feature>
<dbReference type="NCBIfam" id="TIGR02595">
    <property type="entry name" value="PEP_CTERM"/>
    <property type="match status" value="1"/>
</dbReference>
<dbReference type="Pfam" id="PF07589">
    <property type="entry name" value="PEP-CTERM"/>
    <property type="match status" value="1"/>
</dbReference>
<keyword evidence="2" id="KW-0732">Signal</keyword>
<dbReference type="OrthoDB" id="6228933at2"/>
<dbReference type="EMBL" id="QPID01000005">
    <property type="protein sequence ID" value="RCU50059.1"/>
    <property type="molecule type" value="Genomic_DNA"/>
</dbReference>
<evidence type="ECO:0000259" key="3">
    <source>
        <dbReference type="Pfam" id="PF07589"/>
    </source>
</evidence>
<evidence type="ECO:0000256" key="1">
    <source>
        <dbReference type="SAM" id="Phobius"/>
    </source>
</evidence>
<gene>
    <name evidence="4" type="ORF">DU002_10620</name>
</gene>
<name>A0A368NKW7_9GAMM</name>
<accession>A0A368NKW7</accession>
<keyword evidence="5" id="KW-1185">Reference proteome</keyword>
<organism evidence="4 5">
    <name type="scientific">Corallincola holothuriorum</name>
    <dbReference type="NCBI Taxonomy" id="2282215"/>
    <lineage>
        <taxon>Bacteria</taxon>
        <taxon>Pseudomonadati</taxon>
        <taxon>Pseudomonadota</taxon>
        <taxon>Gammaproteobacteria</taxon>
        <taxon>Alteromonadales</taxon>
        <taxon>Psychromonadaceae</taxon>
        <taxon>Corallincola</taxon>
    </lineage>
</organism>
<sequence length="163" mass="17614">MKKQFFKIIMGLSLLVSASAAQAALIEYVGSWQVGDGPNWTTNPLAYSGVGAAEELFGAGTYMISTIDDQVANINNMAHYAIIGIGFEVFAEDYFRGVEGITRYQDVYIFDRDLDTVSAYVRDFGVGGTNYAFRISDVPAPAPLAMLGLGLAGLAFFRKKKAA</sequence>
<evidence type="ECO:0000313" key="5">
    <source>
        <dbReference type="Proteomes" id="UP000252558"/>
    </source>
</evidence>
<keyword evidence="1" id="KW-0472">Membrane</keyword>
<evidence type="ECO:0000313" key="4">
    <source>
        <dbReference type="EMBL" id="RCU50059.1"/>
    </source>
</evidence>
<keyword evidence="1" id="KW-0812">Transmembrane</keyword>
<dbReference type="InterPro" id="IPR013424">
    <property type="entry name" value="Ice-binding_C"/>
</dbReference>
<feature type="transmembrane region" description="Helical" evidence="1">
    <location>
        <begin position="140"/>
        <end position="157"/>
    </location>
</feature>
<protein>
    <submittedName>
        <fullName evidence="4">PEP-CTERM sorting domain-containing protein</fullName>
    </submittedName>
</protein>
<proteinExistence type="predicted"/>
<reference evidence="4 5" key="1">
    <citation type="submission" date="2018-07" db="EMBL/GenBank/DDBJ databases">
        <title>Corallincola holothuriorum sp. nov., a new facultative anaerobe isolated from sea cucumber Apostichopus japonicus.</title>
        <authorList>
            <person name="Xia H."/>
        </authorList>
    </citation>
    <scope>NUCLEOTIDE SEQUENCE [LARGE SCALE GENOMIC DNA]</scope>
    <source>
        <strain evidence="4 5">C4</strain>
    </source>
</reference>
<feature type="signal peptide" evidence="2">
    <location>
        <begin position="1"/>
        <end position="23"/>
    </location>
</feature>